<dbReference type="KEGG" id="lgi:LOTGIDRAFT_152954"/>
<feature type="region of interest" description="Disordered" evidence="1">
    <location>
        <begin position="352"/>
        <end position="371"/>
    </location>
</feature>
<dbReference type="PANTHER" id="PTHR36867">
    <property type="entry name" value="MCG131172, ISOFORM CRA_A"/>
    <property type="match status" value="1"/>
</dbReference>
<feature type="region of interest" description="Disordered" evidence="1">
    <location>
        <begin position="188"/>
        <end position="230"/>
    </location>
</feature>
<dbReference type="OMA" id="NRRCKSI"/>
<feature type="compositionally biased region" description="Pro residues" evidence="1">
    <location>
        <begin position="197"/>
        <end position="206"/>
    </location>
</feature>
<protein>
    <submittedName>
        <fullName evidence="2">Uncharacterized protein</fullName>
    </submittedName>
</protein>
<dbReference type="Proteomes" id="UP000030746">
    <property type="component" value="Unassembled WGS sequence"/>
</dbReference>
<keyword evidence="3" id="KW-1185">Reference proteome</keyword>
<reference evidence="2 3" key="1">
    <citation type="journal article" date="2013" name="Nature">
        <title>Insights into bilaterian evolution from three spiralian genomes.</title>
        <authorList>
            <person name="Simakov O."/>
            <person name="Marletaz F."/>
            <person name="Cho S.J."/>
            <person name="Edsinger-Gonzales E."/>
            <person name="Havlak P."/>
            <person name="Hellsten U."/>
            <person name="Kuo D.H."/>
            <person name="Larsson T."/>
            <person name="Lv J."/>
            <person name="Arendt D."/>
            <person name="Savage R."/>
            <person name="Osoegawa K."/>
            <person name="de Jong P."/>
            <person name="Grimwood J."/>
            <person name="Chapman J.A."/>
            <person name="Shapiro H."/>
            <person name="Aerts A."/>
            <person name="Otillar R.P."/>
            <person name="Terry A.Y."/>
            <person name="Boore J.L."/>
            <person name="Grigoriev I.V."/>
            <person name="Lindberg D.R."/>
            <person name="Seaver E.C."/>
            <person name="Weisblat D.A."/>
            <person name="Putnam N.H."/>
            <person name="Rokhsar D.S."/>
        </authorList>
    </citation>
    <scope>NUCLEOTIDE SEQUENCE [LARGE SCALE GENOMIC DNA]</scope>
</reference>
<feature type="region of interest" description="Disordered" evidence="1">
    <location>
        <begin position="315"/>
        <end position="334"/>
    </location>
</feature>
<dbReference type="RefSeq" id="XP_009051689.1">
    <property type="nucleotide sequence ID" value="XM_009053441.1"/>
</dbReference>
<sequence>MDDSQWSSLENLIKEFDEPEDIVNEKIFTRHLTSEEYEENIKSDTEREIQRLVKYIDSHPESYRKVLRKRRMEEIENAGFFSNLKLKLLRWLHGDNCPNCIVNIDESTTKLNNLKQGMEKAFKYSTSVQHKMKSAKSKSSPNLLNQTHYSTPCCTPHTRKKPRLSCGSPANYSPYVQISLADLPVVQNESKEDERVPLPPPPPPLPSSFFTQQQRAAQLQMSHPPLPATPQTNEVLYCIYDEQENKEPNSDDIKIDDVTMSIRPDSSNDFLTPKNVCVRKRRRRTRLSRSPSKPSSNLLSDLQSANPLTRLKATTVIRSPGGTPAKSNEGTSDAPLQKALLIAFKKKFRNVRTPNSTSSSPRINSSGFSPRLRLSPAHFDC</sequence>
<proteinExistence type="predicted"/>
<feature type="compositionally biased region" description="Low complexity" evidence="1">
    <location>
        <begin position="288"/>
        <end position="300"/>
    </location>
</feature>
<dbReference type="AlphaFoldDB" id="V4A207"/>
<feature type="compositionally biased region" description="Polar residues" evidence="1">
    <location>
        <begin position="208"/>
        <end position="221"/>
    </location>
</feature>
<dbReference type="OrthoDB" id="9836384at2759"/>
<evidence type="ECO:0000313" key="2">
    <source>
        <dbReference type="EMBL" id="ESO97848.1"/>
    </source>
</evidence>
<dbReference type="HOGENOM" id="CLU_726257_0_0_1"/>
<name>V4A207_LOTGI</name>
<dbReference type="STRING" id="225164.V4A207"/>
<accession>V4A207</accession>
<dbReference type="EMBL" id="KB201304">
    <property type="protein sequence ID" value="ESO97848.1"/>
    <property type="molecule type" value="Genomic_DNA"/>
</dbReference>
<feature type="compositionally biased region" description="Low complexity" evidence="1">
    <location>
        <begin position="352"/>
        <end position="366"/>
    </location>
</feature>
<organism evidence="2 3">
    <name type="scientific">Lottia gigantea</name>
    <name type="common">Giant owl limpet</name>
    <dbReference type="NCBI Taxonomy" id="225164"/>
    <lineage>
        <taxon>Eukaryota</taxon>
        <taxon>Metazoa</taxon>
        <taxon>Spiralia</taxon>
        <taxon>Lophotrochozoa</taxon>
        <taxon>Mollusca</taxon>
        <taxon>Gastropoda</taxon>
        <taxon>Patellogastropoda</taxon>
        <taxon>Lottioidea</taxon>
        <taxon>Lottiidae</taxon>
        <taxon>Lottia</taxon>
    </lineage>
</organism>
<dbReference type="GeneID" id="20235821"/>
<dbReference type="PANTHER" id="PTHR36867:SF1">
    <property type="entry name" value="RIKEN CDNA 2610318N02 GENE"/>
    <property type="match status" value="1"/>
</dbReference>
<feature type="region of interest" description="Disordered" evidence="1">
    <location>
        <begin position="281"/>
        <end position="301"/>
    </location>
</feature>
<evidence type="ECO:0000313" key="3">
    <source>
        <dbReference type="Proteomes" id="UP000030746"/>
    </source>
</evidence>
<evidence type="ECO:0000256" key="1">
    <source>
        <dbReference type="SAM" id="MobiDB-lite"/>
    </source>
</evidence>
<gene>
    <name evidence="2" type="ORF">LOTGIDRAFT_152954</name>
</gene>
<dbReference type="CTD" id="20235821"/>